<feature type="region of interest" description="Disordered" evidence="9">
    <location>
        <begin position="934"/>
        <end position="960"/>
    </location>
</feature>
<dbReference type="OrthoDB" id="6627536at2759"/>
<feature type="compositionally biased region" description="Polar residues" evidence="9">
    <location>
        <begin position="1449"/>
        <end position="1460"/>
    </location>
</feature>
<dbReference type="GeneID" id="20529658"/>
<evidence type="ECO:0000259" key="10">
    <source>
        <dbReference type="PROSITE" id="PS50280"/>
    </source>
</evidence>
<dbReference type="InterPro" id="IPR046341">
    <property type="entry name" value="SET_dom_sf"/>
</dbReference>
<keyword evidence="4" id="KW-0489">Methyltransferase</keyword>
<dbReference type="SMART" id="SM00317">
    <property type="entry name" value="SET"/>
    <property type="match status" value="1"/>
</dbReference>
<evidence type="ECO:0000256" key="7">
    <source>
        <dbReference type="ARBA" id="ARBA00022853"/>
    </source>
</evidence>
<feature type="region of interest" description="Disordered" evidence="9">
    <location>
        <begin position="368"/>
        <end position="493"/>
    </location>
</feature>
<organism evidence="11">
    <name type="scientific">Fonticula alba</name>
    <name type="common">Slime mold</name>
    <dbReference type="NCBI Taxonomy" id="691883"/>
    <lineage>
        <taxon>Eukaryota</taxon>
        <taxon>Rotosphaerida</taxon>
        <taxon>Fonticulaceae</taxon>
        <taxon>Fonticula</taxon>
    </lineage>
</organism>
<keyword evidence="3" id="KW-0158">Chromosome</keyword>
<evidence type="ECO:0000256" key="3">
    <source>
        <dbReference type="ARBA" id="ARBA00022454"/>
    </source>
</evidence>
<keyword evidence="6" id="KW-0949">S-adenosyl-L-methionine</keyword>
<accession>A0A058Z544</accession>
<comment type="subcellular location">
    <subcellularLocation>
        <location evidence="2">Chromosome</location>
    </subcellularLocation>
    <subcellularLocation>
        <location evidence="1">Nucleus</location>
    </subcellularLocation>
</comment>
<gene>
    <name evidence="11" type="ORF">H696_04933</name>
</gene>
<name>A0A058Z544_FONAL</name>
<dbReference type="PROSITE" id="PS50280">
    <property type="entry name" value="SET"/>
    <property type="match status" value="1"/>
</dbReference>
<dbReference type="InterPro" id="IPR025995">
    <property type="entry name" value="Tudor-knot"/>
</dbReference>
<feature type="compositionally biased region" description="Low complexity" evidence="9">
    <location>
        <begin position="1254"/>
        <end position="1279"/>
    </location>
</feature>
<dbReference type="GO" id="GO:0005694">
    <property type="term" value="C:chromosome"/>
    <property type="evidence" value="ECO:0007669"/>
    <property type="project" value="UniProtKB-SubCell"/>
</dbReference>
<dbReference type="InterPro" id="IPR041938">
    <property type="entry name" value="Hist-Lys_N-MTase_N"/>
</dbReference>
<dbReference type="SUPFAM" id="SSF82199">
    <property type="entry name" value="SET domain"/>
    <property type="match status" value="1"/>
</dbReference>
<feature type="compositionally biased region" description="Low complexity" evidence="9">
    <location>
        <begin position="1390"/>
        <end position="1401"/>
    </location>
</feature>
<dbReference type="CDD" id="cd10524">
    <property type="entry name" value="SET_Suv4-20-like"/>
    <property type="match status" value="1"/>
</dbReference>
<dbReference type="STRING" id="691883.A0A058Z544"/>
<feature type="region of interest" description="Disordered" evidence="9">
    <location>
        <begin position="986"/>
        <end position="1077"/>
    </location>
</feature>
<dbReference type="RefSeq" id="XP_009497074.1">
    <property type="nucleotide sequence ID" value="XM_009498799.1"/>
</dbReference>
<dbReference type="GO" id="GO:0042799">
    <property type="term" value="F:histone H4K20 methyltransferase activity"/>
    <property type="evidence" value="ECO:0007669"/>
    <property type="project" value="TreeGrafter"/>
</dbReference>
<feature type="compositionally biased region" description="Polar residues" evidence="9">
    <location>
        <begin position="588"/>
        <end position="601"/>
    </location>
</feature>
<dbReference type="Pfam" id="PF11717">
    <property type="entry name" value="Tudor-knot"/>
    <property type="match status" value="1"/>
</dbReference>
<keyword evidence="7" id="KW-0156">Chromatin regulator</keyword>
<dbReference type="CDD" id="cd05162">
    <property type="entry name" value="PWWP"/>
    <property type="match status" value="1"/>
</dbReference>
<feature type="compositionally biased region" description="Low complexity" evidence="9">
    <location>
        <begin position="396"/>
        <end position="411"/>
    </location>
</feature>
<evidence type="ECO:0000256" key="5">
    <source>
        <dbReference type="ARBA" id="ARBA00022679"/>
    </source>
</evidence>
<keyword evidence="5" id="KW-0808">Transferase</keyword>
<dbReference type="EMBL" id="KB932208">
    <property type="protein sequence ID" value="KCV68642.1"/>
    <property type="molecule type" value="Genomic_DNA"/>
</dbReference>
<feature type="region of interest" description="Disordered" evidence="9">
    <location>
        <begin position="270"/>
        <end position="339"/>
    </location>
</feature>
<dbReference type="GO" id="GO:0005634">
    <property type="term" value="C:nucleus"/>
    <property type="evidence" value="ECO:0007669"/>
    <property type="project" value="UniProtKB-SubCell"/>
</dbReference>
<dbReference type="InterPro" id="IPR016197">
    <property type="entry name" value="Chromo-like_dom_sf"/>
</dbReference>
<feature type="compositionally biased region" description="Low complexity" evidence="9">
    <location>
        <begin position="991"/>
        <end position="1026"/>
    </location>
</feature>
<dbReference type="Gene3D" id="2.170.270.10">
    <property type="entry name" value="SET domain"/>
    <property type="match status" value="1"/>
</dbReference>
<feature type="compositionally biased region" description="Low complexity" evidence="9">
    <location>
        <begin position="1462"/>
        <end position="1487"/>
    </location>
</feature>
<feature type="compositionally biased region" description="Low complexity" evidence="9">
    <location>
        <begin position="273"/>
        <end position="287"/>
    </location>
</feature>
<dbReference type="PANTHER" id="PTHR12977">
    <property type="entry name" value="SUPPRESSOR OF VARIEGATION 4-20-RELATED"/>
    <property type="match status" value="1"/>
</dbReference>
<dbReference type="InterPro" id="IPR039977">
    <property type="entry name" value="Suv4-20/Set9"/>
</dbReference>
<proteinExistence type="predicted"/>
<dbReference type="Gene3D" id="1.10.10.1700">
    <property type="entry name" value="Histone-lysine N-methyltransferase"/>
    <property type="match status" value="1"/>
</dbReference>
<evidence type="ECO:0000256" key="9">
    <source>
        <dbReference type="SAM" id="MobiDB-lite"/>
    </source>
</evidence>
<keyword evidence="12" id="KW-1185">Reference proteome</keyword>
<evidence type="ECO:0000313" key="12">
    <source>
        <dbReference type="Proteomes" id="UP000030693"/>
    </source>
</evidence>
<keyword evidence="8" id="KW-0539">Nucleus</keyword>
<reference evidence="11" key="1">
    <citation type="submission" date="2013-04" db="EMBL/GenBank/DDBJ databases">
        <title>The Genome Sequence of Fonticula alba ATCC 38817.</title>
        <authorList>
            <consortium name="The Broad Institute Genomics Platform"/>
            <person name="Russ C."/>
            <person name="Cuomo C."/>
            <person name="Burger G."/>
            <person name="Gray M.W."/>
            <person name="Holland P.W.H."/>
            <person name="King N."/>
            <person name="Lang F.B.F."/>
            <person name="Roger A.J."/>
            <person name="Ruiz-Trillo I."/>
            <person name="Brown M."/>
            <person name="Walker B."/>
            <person name="Young S."/>
            <person name="Zeng Q."/>
            <person name="Gargeya S."/>
            <person name="Fitzgerald M."/>
            <person name="Haas B."/>
            <person name="Abouelleil A."/>
            <person name="Allen A.W."/>
            <person name="Alvarado L."/>
            <person name="Arachchi H.M."/>
            <person name="Berlin A.M."/>
            <person name="Chapman S.B."/>
            <person name="Gainer-Dewar J."/>
            <person name="Goldberg J."/>
            <person name="Griggs A."/>
            <person name="Gujja S."/>
            <person name="Hansen M."/>
            <person name="Howarth C."/>
            <person name="Imamovic A."/>
            <person name="Ireland A."/>
            <person name="Larimer J."/>
            <person name="McCowan C."/>
            <person name="Murphy C."/>
            <person name="Pearson M."/>
            <person name="Poon T.W."/>
            <person name="Priest M."/>
            <person name="Roberts A."/>
            <person name="Saif S."/>
            <person name="Shea T."/>
            <person name="Sisk P."/>
            <person name="Sykes S."/>
            <person name="Wortman J."/>
            <person name="Nusbaum C."/>
            <person name="Birren B."/>
        </authorList>
    </citation>
    <scope>NUCLEOTIDE SEQUENCE [LARGE SCALE GENOMIC DNA]</scope>
    <source>
        <strain evidence="11">ATCC 38817</strain>
    </source>
</reference>
<sequence>MSRPELTFRQLVAYDDLCNNLLTDPLLGISVHKASPRYRSKTVDRVRAIAVVRRLVLHRDLERAFYELILGVEAEQFGQETNPALASPMDLEILSGPEKLAQPFWQRLAPEDRIGFKDHMKRYLSMFLPTAGFEVAVTDRYRSGKQEVCVRSIKSWNPGDQILLCAGYVARLTTQEERRLTDSDQRDFSVMFSTSKGANCLFLGPARFVNHDCNPNCRFIPSGQHGVCFMALRSIGPCEEITVFYGADYFGPGNIECECETCESEQKGAFSKSAQRPAARAESPRAASDLEAPAPADLVLTDVDDRPAEPPARARPTRPQRQRPQYVHREEAKTHASRVACDLSSSSALASAQYFHFYSPFCETAEATETTSPTSSGGLSAVQAMPEATSPVPAVTTSADSASGSDTGGSSPAEVFLGGPNPRDAGSHAVTPHSGTSGSPPPPALASDAGMVVDGPTASSSSSSMALSGNAKRGPAASGRRTPPIATPATVSPANPLELSCRDCGCKVDTTSFTWTSEDFYPAQPIPADNGLPSGNPTNPDDPLSYVPISNSTIPWDLCRSCVVHLSIFGHHWPTRILKRRRPAANAPCSSLSGAQSNGESDTVPGGYGPSGCPGELGTVSGIVTPPGPGSGPSAGPGLFVSVVDSTGLTAQFQYGQSELSAASLQLGLFPGTSLRASFLPGLSLHLLQSDPSLCQRALEAMSRVRRFAAIKTNVRGPGANGRNRNHTPEPGSLQAVKSELQLFVQLFCSPYPVSRPSALLPLKGFRVVHPHLERVVVLVDPLEDKDTFWWPAMTVPYDEMDPSMFARPGPGEVVVRYFEDLSYSVVQMAHTARLIPGQEPLRTLLNRYYPSAAELAHASGDPEQRALFAPEDCLPSLSALPMLASQLTRISFRGSLGLRRALQYLATGTLPRHFRWPRWNPYSSQMCPYQAAPAKAGPAAESTRRAPASQAPASQATTSTALPSWLESALGPSIIVKLPRFIGTDPPTNSTPMTASARSARATPSATRTSGAAPASAAAGVSRAGKTATALAGTPSRAGASSSQRPKGTQGRVPPAPVTPVKRRRTSSSSAGLPAWCSTADPDSALDAPWPSSVSPGPSSYARTFVQSDLPCAITPTPVGFQRLFEPGDSVLVSHGDKMAYRSVVRRSIVQPLSWGGESGSCRYSAPLLVALPDEDGVLTTTAVAADPAAALPVSDPADPATRFYLVHYRGWNSRHDEWVVLNRVFLDHDTSPSLDKAPVPLLLAGSPEALAAGAGPEAAPLGSSSDISVDSPAPEAPSSRESDPSAAFLCSASSSASSGSDGPVRVLDTVLVMADAPSVHIRRAASGPGALDESSPGSLPASSPVLGVVSEVAALRQAAPSQAADLPPGQVGMWASAAQHPKSTSNGALPPAAASVLSSPPSPMSDFRGSAQLAESHAAPPGLPPHLQRHAQASQPAAGDVDFGSDPLSSFSITSELGDSSPTLSLSSSSSSSSSSSTTTTVIHV</sequence>
<dbReference type="Pfam" id="PF00856">
    <property type="entry name" value="SET"/>
    <property type="match status" value="1"/>
</dbReference>
<dbReference type="SUPFAM" id="SSF54160">
    <property type="entry name" value="Chromo domain-like"/>
    <property type="match status" value="1"/>
</dbReference>
<evidence type="ECO:0000256" key="2">
    <source>
        <dbReference type="ARBA" id="ARBA00004286"/>
    </source>
</evidence>
<dbReference type="InterPro" id="IPR001214">
    <property type="entry name" value="SET_dom"/>
</dbReference>
<dbReference type="GO" id="GO:0032259">
    <property type="term" value="P:methylation"/>
    <property type="evidence" value="ECO:0007669"/>
    <property type="project" value="UniProtKB-KW"/>
</dbReference>
<dbReference type="Proteomes" id="UP000030693">
    <property type="component" value="Unassembled WGS sequence"/>
</dbReference>
<protein>
    <recommendedName>
        <fullName evidence="10">SET domain-containing protein</fullName>
    </recommendedName>
</protein>
<evidence type="ECO:0000313" key="11">
    <source>
        <dbReference type="EMBL" id="KCV68642.1"/>
    </source>
</evidence>
<feature type="region of interest" description="Disordered" evidence="9">
    <location>
        <begin position="1254"/>
        <end position="1288"/>
    </location>
</feature>
<dbReference type="eggNOG" id="KOG2589">
    <property type="taxonomic scope" value="Eukaryota"/>
</dbReference>
<evidence type="ECO:0000256" key="8">
    <source>
        <dbReference type="ARBA" id="ARBA00023242"/>
    </source>
</evidence>
<evidence type="ECO:0000256" key="6">
    <source>
        <dbReference type="ARBA" id="ARBA00022691"/>
    </source>
</evidence>
<evidence type="ECO:0000256" key="1">
    <source>
        <dbReference type="ARBA" id="ARBA00004123"/>
    </source>
</evidence>
<feature type="region of interest" description="Disordered" evidence="9">
    <location>
        <begin position="1378"/>
        <end position="1487"/>
    </location>
</feature>
<feature type="region of interest" description="Disordered" evidence="9">
    <location>
        <begin position="588"/>
        <end position="612"/>
    </location>
</feature>
<feature type="domain" description="SET" evidence="10">
    <location>
        <begin position="131"/>
        <end position="246"/>
    </location>
</feature>
<evidence type="ECO:0000256" key="4">
    <source>
        <dbReference type="ARBA" id="ARBA00022603"/>
    </source>
</evidence>
<dbReference type="PANTHER" id="PTHR12977:SF4">
    <property type="entry name" value="HISTONE-LYSINE N-METHYLTRANSFERASE KMT5B"/>
    <property type="match status" value="1"/>
</dbReference>
<dbReference type="Gene3D" id="2.30.30.140">
    <property type="match status" value="1"/>
</dbReference>